<dbReference type="RefSeq" id="WP_143128016.1">
    <property type="nucleotide sequence ID" value="NZ_VJMG01000114.1"/>
</dbReference>
<evidence type="ECO:0000256" key="1">
    <source>
        <dbReference type="SAM" id="SignalP"/>
    </source>
</evidence>
<accession>A0A549SLK8</accession>
<evidence type="ECO:0008006" key="4">
    <source>
        <dbReference type="Google" id="ProtNLM"/>
    </source>
</evidence>
<dbReference type="PANTHER" id="PTHR37549">
    <property type="entry name" value="LIPOPROTEIN LPRI"/>
    <property type="match status" value="1"/>
</dbReference>
<sequence>MKRIILFLSLTATLVAITPLMSPRVASAASFDCTKTDLAADEKEICAERSLNDLDVKMVTTFDLLVGLVPMGNRDILREGQVNWLKTRQACGGDQACLRQSYEARLKELDEAYRTLIKPL</sequence>
<dbReference type="AlphaFoldDB" id="A0A549SLK8"/>
<reference evidence="2 3" key="1">
    <citation type="submission" date="2019-07" db="EMBL/GenBank/DDBJ databases">
        <title>Ln-dependent methylotrophs.</title>
        <authorList>
            <person name="Tani A."/>
        </authorList>
    </citation>
    <scope>NUCLEOTIDE SEQUENCE [LARGE SCALE GENOMIC DNA]</scope>
    <source>
        <strain evidence="2 3">SM12</strain>
    </source>
</reference>
<evidence type="ECO:0000313" key="2">
    <source>
        <dbReference type="EMBL" id="TRL30519.1"/>
    </source>
</evidence>
<feature type="chain" id="PRO_5022079474" description="DUF1311 domain-containing protein" evidence="1">
    <location>
        <begin position="29"/>
        <end position="120"/>
    </location>
</feature>
<keyword evidence="3" id="KW-1185">Reference proteome</keyword>
<feature type="signal peptide" evidence="1">
    <location>
        <begin position="1"/>
        <end position="28"/>
    </location>
</feature>
<dbReference type="InterPro" id="IPR052755">
    <property type="entry name" value="Lysozyme_Inhibitor_LprI"/>
</dbReference>
<dbReference type="Proteomes" id="UP000316801">
    <property type="component" value="Unassembled WGS sequence"/>
</dbReference>
<dbReference type="EMBL" id="VJMG01000114">
    <property type="protein sequence ID" value="TRL30519.1"/>
    <property type="molecule type" value="Genomic_DNA"/>
</dbReference>
<comment type="caution">
    <text evidence="2">The sequence shown here is derived from an EMBL/GenBank/DDBJ whole genome shotgun (WGS) entry which is preliminary data.</text>
</comment>
<keyword evidence="1" id="KW-0732">Signal</keyword>
<evidence type="ECO:0000313" key="3">
    <source>
        <dbReference type="Proteomes" id="UP000316801"/>
    </source>
</evidence>
<gene>
    <name evidence="2" type="ORF">FNA46_25320</name>
</gene>
<organism evidence="2 3">
    <name type="scientific">Rhizobium straminoryzae</name>
    <dbReference type="NCBI Taxonomy" id="1387186"/>
    <lineage>
        <taxon>Bacteria</taxon>
        <taxon>Pseudomonadati</taxon>
        <taxon>Pseudomonadota</taxon>
        <taxon>Alphaproteobacteria</taxon>
        <taxon>Hyphomicrobiales</taxon>
        <taxon>Rhizobiaceae</taxon>
        <taxon>Rhizobium/Agrobacterium group</taxon>
        <taxon>Rhizobium</taxon>
    </lineage>
</organism>
<protein>
    <recommendedName>
        <fullName evidence="4">DUF1311 domain-containing protein</fullName>
    </recommendedName>
</protein>
<proteinExistence type="predicted"/>
<dbReference type="PANTHER" id="PTHR37549:SF1">
    <property type="entry name" value="LIPOPROTEIN LPRI"/>
    <property type="match status" value="1"/>
</dbReference>
<dbReference type="GO" id="GO:0005576">
    <property type="term" value="C:extracellular region"/>
    <property type="evidence" value="ECO:0007669"/>
    <property type="project" value="TreeGrafter"/>
</dbReference>
<name>A0A549SLK8_9HYPH</name>